<reference evidence="1 2" key="1">
    <citation type="submission" date="2018-11" db="EMBL/GenBank/DDBJ databases">
        <authorList>
            <consortium name="Pathogen Informatics"/>
        </authorList>
    </citation>
    <scope>NUCLEOTIDE SEQUENCE [LARGE SCALE GENOMIC DNA]</scope>
</reference>
<keyword evidence="2" id="KW-1185">Reference proteome</keyword>
<accession>A0A3P7IGB3</accession>
<dbReference type="OrthoDB" id="5849210at2759"/>
<proteinExistence type="predicted"/>
<feature type="non-terminal residue" evidence="1">
    <location>
        <position position="1"/>
    </location>
</feature>
<name>A0A3P7IGB3_STRVU</name>
<dbReference type="AlphaFoldDB" id="A0A3P7IGB3"/>
<evidence type="ECO:0000313" key="2">
    <source>
        <dbReference type="Proteomes" id="UP000270094"/>
    </source>
</evidence>
<dbReference type="EMBL" id="UYYB01001443">
    <property type="protein sequence ID" value="VDM65809.1"/>
    <property type="molecule type" value="Genomic_DNA"/>
</dbReference>
<evidence type="ECO:0000313" key="1">
    <source>
        <dbReference type="EMBL" id="VDM65809.1"/>
    </source>
</evidence>
<protein>
    <submittedName>
        <fullName evidence="1">Uncharacterized protein</fullName>
    </submittedName>
</protein>
<gene>
    <name evidence="1" type="ORF">SVUK_LOCUS807</name>
</gene>
<organism evidence="1 2">
    <name type="scientific">Strongylus vulgaris</name>
    <name type="common">Blood worm</name>
    <dbReference type="NCBI Taxonomy" id="40348"/>
    <lineage>
        <taxon>Eukaryota</taxon>
        <taxon>Metazoa</taxon>
        <taxon>Ecdysozoa</taxon>
        <taxon>Nematoda</taxon>
        <taxon>Chromadorea</taxon>
        <taxon>Rhabditida</taxon>
        <taxon>Rhabditina</taxon>
        <taxon>Rhabditomorpha</taxon>
        <taxon>Strongyloidea</taxon>
        <taxon>Strongylidae</taxon>
        <taxon>Strongylus</taxon>
    </lineage>
</organism>
<sequence length="230" mass="26366">ETEHVGEKRGAGKCRGNHGYGTCSEEGERILKLATVYDLALANNYYIEKDHLMTHSTEDRRTNRFLGDKAKRAQVCKNKPLTLDFKMPADSLRKRTGTNIRCIKWESKRENYGQGRTGKTLAQLHPPVMGRPADRSKVFRIKSEFVKLHGLKLNAKKQNLWRKILEPYAQSWMKWWSLTGILCDKRMPLHLTTLVCRSVIRPAAPYGSDVAEHAKRREQAWSWGLGCCGL</sequence>
<dbReference type="Proteomes" id="UP000270094">
    <property type="component" value="Unassembled WGS sequence"/>
</dbReference>